<dbReference type="GO" id="GO:0016787">
    <property type="term" value="F:hydrolase activity"/>
    <property type="evidence" value="ECO:0007669"/>
    <property type="project" value="UniProtKB-KW"/>
</dbReference>
<reference evidence="10 11" key="1">
    <citation type="submission" date="2024-11" db="EMBL/GenBank/DDBJ databases">
        <title>Chromosome-level genome assembly of Eucalyptus globulus Labill. provides insights into its genome evolution.</title>
        <authorList>
            <person name="Li X."/>
        </authorList>
    </citation>
    <scope>NUCLEOTIDE SEQUENCE [LARGE SCALE GENOMIC DNA]</scope>
    <source>
        <strain evidence="10">CL2024</strain>
        <tissue evidence="10">Fresh tender leaves</tissue>
    </source>
</reference>
<dbReference type="GO" id="GO:0005634">
    <property type="term" value="C:nucleus"/>
    <property type="evidence" value="ECO:0007669"/>
    <property type="project" value="UniProtKB-SubCell"/>
</dbReference>
<evidence type="ECO:0000256" key="1">
    <source>
        <dbReference type="ARBA" id="ARBA00001968"/>
    </source>
</evidence>
<evidence type="ECO:0000256" key="6">
    <source>
        <dbReference type="ARBA" id="ARBA00022801"/>
    </source>
</evidence>
<protein>
    <recommendedName>
        <fullName evidence="12">DDE Tnp4 domain-containing protein</fullName>
    </recommendedName>
</protein>
<evidence type="ECO:0000259" key="8">
    <source>
        <dbReference type="Pfam" id="PF13359"/>
    </source>
</evidence>
<evidence type="ECO:0000256" key="7">
    <source>
        <dbReference type="ARBA" id="ARBA00023242"/>
    </source>
</evidence>
<evidence type="ECO:0000256" key="2">
    <source>
        <dbReference type="ARBA" id="ARBA00004123"/>
    </source>
</evidence>
<name>A0ABD3IMC7_EUCGL</name>
<dbReference type="EMBL" id="JBJKBG010000011">
    <property type="protein sequence ID" value="KAL3715621.1"/>
    <property type="molecule type" value="Genomic_DNA"/>
</dbReference>
<evidence type="ECO:0000313" key="11">
    <source>
        <dbReference type="Proteomes" id="UP001634007"/>
    </source>
</evidence>
<comment type="caution">
    <text evidence="10">The sequence shown here is derived from an EMBL/GenBank/DDBJ whole genome shotgun (WGS) entry which is preliminary data.</text>
</comment>
<gene>
    <name evidence="10" type="ORF">ACJRO7_007363</name>
</gene>
<comment type="cofactor">
    <cofactor evidence="1">
        <name>a divalent metal cation</name>
        <dbReference type="ChEBI" id="CHEBI:60240"/>
    </cofactor>
</comment>
<evidence type="ECO:0008006" key="12">
    <source>
        <dbReference type="Google" id="ProtNLM"/>
    </source>
</evidence>
<dbReference type="GO" id="GO:0004518">
    <property type="term" value="F:nuclease activity"/>
    <property type="evidence" value="ECO:0007669"/>
    <property type="project" value="UniProtKB-KW"/>
</dbReference>
<evidence type="ECO:0000256" key="3">
    <source>
        <dbReference type="ARBA" id="ARBA00006958"/>
    </source>
</evidence>
<evidence type="ECO:0000259" key="9">
    <source>
        <dbReference type="Pfam" id="PF26138"/>
    </source>
</evidence>
<dbReference type="Pfam" id="PF13359">
    <property type="entry name" value="DDE_Tnp_4"/>
    <property type="match status" value="1"/>
</dbReference>
<keyword evidence="7" id="KW-0539">Nucleus</keyword>
<evidence type="ECO:0000256" key="5">
    <source>
        <dbReference type="ARBA" id="ARBA00022723"/>
    </source>
</evidence>
<keyword evidence="6" id="KW-0378">Hydrolase</keyword>
<feature type="domain" description="DUF8040" evidence="9">
    <location>
        <begin position="47"/>
        <end position="140"/>
    </location>
</feature>
<accession>A0ABD3IMC7</accession>
<dbReference type="InterPro" id="IPR045249">
    <property type="entry name" value="HARBI1-like"/>
</dbReference>
<evidence type="ECO:0000313" key="10">
    <source>
        <dbReference type="EMBL" id="KAL3715621.1"/>
    </source>
</evidence>
<dbReference type="InterPro" id="IPR058353">
    <property type="entry name" value="DUF8040"/>
</dbReference>
<keyword evidence="5" id="KW-0479">Metal-binding</keyword>
<proteinExistence type="inferred from homology"/>
<organism evidence="10 11">
    <name type="scientific">Eucalyptus globulus</name>
    <name type="common">Tasmanian blue gum</name>
    <dbReference type="NCBI Taxonomy" id="34317"/>
    <lineage>
        <taxon>Eukaryota</taxon>
        <taxon>Viridiplantae</taxon>
        <taxon>Streptophyta</taxon>
        <taxon>Embryophyta</taxon>
        <taxon>Tracheophyta</taxon>
        <taxon>Spermatophyta</taxon>
        <taxon>Magnoliopsida</taxon>
        <taxon>eudicotyledons</taxon>
        <taxon>Gunneridae</taxon>
        <taxon>Pentapetalae</taxon>
        <taxon>rosids</taxon>
        <taxon>malvids</taxon>
        <taxon>Myrtales</taxon>
        <taxon>Myrtaceae</taxon>
        <taxon>Myrtoideae</taxon>
        <taxon>Eucalypteae</taxon>
        <taxon>Eucalyptus</taxon>
    </lineage>
</organism>
<dbReference type="PANTHER" id="PTHR22930:SF280">
    <property type="entry name" value="OS11G0202600 PROTEIN"/>
    <property type="match status" value="1"/>
</dbReference>
<feature type="domain" description="DDE Tnp4" evidence="8">
    <location>
        <begin position="176"/>
        <end position="343"/>
    </location>
</feature>
<keyword evidence="11" id="KW-1185">Reference proteome</keyword>
<dbReference type="InterPro" id="IPR027806">
    <property type="entry name" value="HARBI1_dom"/>
</dbReference>
<dbReference type="Pfam" id="PF26138">
    <property type="entry name" value="DUF8040"/>
    <property type="match status" value="1"/>
</dbReference>
<keyword evidence="4" id="KW-0540">Nuclease</keyword>
<evidence type="ECO:0000256" key="4">
    <source>
        <dbReference type="ARBA" id="ARBA00022722"/>
    </source>
</evidence>
<dbReference type="PANTHER" id="PTHR22930">
    <property type="match status" value="1"/>
</dbReference>
<dbReference type="Proteomes" id="UP001634007">
    <property type="component" value="Unassembled WGS sequence"/>
</dbReference>
<dbReference type="GO" id="GO:0046872">
    <property type="term" value="F:metal ion binding"/>
    <property type="evidence" value="ECO:0007669"/>
    <property type="project" value="UniProtKB-KW"/>
</dbReference>
<comment type="subcellular location">
    <subcellularLocation>
        <location evidence="2">Nucleus</location>
    </subcellularLocation>
</comment>
<dbReference type="AlphaFoldDB" id="A0ABD3IMC7"/>
<sequence>MCSDQVATGESVEVIFNDFVIDIMTAWLSMVAVDMSLHSREPIRNNILLGPEWMMEVLQGHSDRIYESFRMERHVFLNLCGLMKARGWLKDSRYIKVDEQIGIFLFMICHKNSNRTLCERFQRSGQTISKYFTIVLLAVLKLAKEIIVPLSFDVVPNEILMDSNHKLYFKDCVGAIDGTHVHASIPLSKQIPFRGRKGGTTQNVMCVCSFDMKFTFVYAGWEGSANDCRVLSAALENPRLEFPRPPLDIFTCKYYVVDFGYASIPGFLTPFRRERYHLNDYRGRARRPRTARELFNYRHSSLRNVIERSFAALKNRFFILKHMPAFAIRKQAHVVIACCAIHNYIRDQDRRDRNFSFYGDPEYSCEPVQDEVVGDTSTEEEIEMNMLRNNIANKMARDHKMPEIP</sequence>
<comment type="similarity">
    <text evidence="3">Belongs to the HARBI1 family.</text>
</comment>